<dbReference type="InterPro" id="IPR019471">
    <property type="entry name" value="Interferon_reg_factor-3"/>
</dbReference>
<dbReference type="Pfam" id="PF10401">
    <property type="entry name" value="IRF-3"/>
    <property type="match status" value="1"/>
</dbReference>
<dbReference type="STRING" id="51511.ENSCSAVP00000019749"/>
<evidence type="ECO:0000256" key="1">
    <source>
        <dbReference type="SAM" id="MobiDB-lite"/>
    </source>
</evidence>
<evidence type="ECO:0000259" key="2">
    <source>
        <dbReference type="PROSITE" id="PS51507"/>
    </source>
</evidence>
<reference evidence="3" key="2">
    <citation type="submission" date="2025-08" db="UniProtKB">
        <authorList>
            <consortium name="Ensembl"/>
        </authorList>
    </citation>
    <scope>IDENTIFICATION</scope>
</reference>
<name>H2ZQ83_CIOSA</name>
<dbReference type="SUPFAM" id="SSF49879">
    <property type="entry name" value="SMAD/FHA domain"/>
    <property type="match status" value="1"/>
</dbReference>
<feature type="region of interest" description="Disordered" evidence="1">
    <location>
        <begin position="121"/>
        <end position="174"/>
    </location>
</feature>
<dbReference type="GO" id="GO:0000981">
    <property type="term" value="F:DNA-binding transcription factor activity, RNA polymerase II-specific"/>
    <property type="evidence" value="ECO:0007669"/>
    <property type="project" value="TreeGrafter"/>
</dbReference>
<sequence>MSAEDQEFKLPLRNWLIKKIEQKEFDGLLWIDEDQKIFKIPWTQKKYPNWEKHCEIFVAWARHRGSYDESSKTDYKKLKGNFRCALNKSDDFEEIRERSVTNQQTGNYKIYRILNKQEVREKRAKRKHSANGRAHGNSRSQSKQQKSEHTTETSHWPSSDFKAKHSKQQYQQELQDKVNSEIMRHSTMPLEQMQIVFQADQHFEADFLFDEKRTPLPFKITGPITDIAFCDFPSSSNLATLSPFIQPINTMMTSNDAILTRNCQYEENMMSLDSSLSPNPSILASPEGISIDQLQQPIMLIEQQQCVELADQQSPTNSSQSMASFENFLRGFNLSCQDLNEYNVILEYNGQPVKEDTLSLANGVRFMYGLSNLQRDMVKLYRSDNERKLFEYTPWPFPDHEISEKSKNITSILTKTDLGVVLHAKKFGLTANRICQSQIFYFDPHTPSDAPIKLERQSVVELFSYSKYIRALFDHRHNQRTGSVPESVVKLIIGTKPSSVRSHGLVSLTIRPTCASILEKQLLVSDSSSILAMSNETSLDQVARMLDGWQCNPPNNVMA</sequence>
<feature type="domain" description="IRF tryptophan pentad repeat" evidence="2">
    <location>
        <begin position="9"/>
        <end position="115"/>
    </location>
</feature>
<reference evidence="3" key="3">
    <citation type="submission" date="2025-09" db="UniProtKB">
        <authorList>
            <consortium name="Ensembl"/>
        </authorList>
    </citation>
    <scope>IDENTIFICATION</scope>
</reference>
<dbReference type="PANTHER" id="PTHR11949:SF53">
    <property type="entry name" value="IRF TRYPTOPHAN PENTAD REPEAT DOMAIN-CONTAINING PROTEIN"/>
    <property type="match status" value="1"/>
</dbReference>
<dbReference type="GeneTree" id="ENSGT00530000064823"/>
<dbReference type="InterPro" id="IPR036388">
    <property type="entry name" value="WH-like_DNA-bd_sf"/>
</dbReference>
<dbReference type="PROSITE" id="PS51507">
    <property type="entry name" value="IRF_2"/>
    <property type="match status" value="1"/>
</dbReference>
<dbReference type="InParanoid" id="H2ZQ83"/>
<dbReference type="GO" id="GO:0005634">
    <property type="term" value="C:nucleus"/>
    <property type="evidence" value="ECO:0007669"/>
    <property type="project" value="TreeGrafter"/>
</dbReference>
<dbReference type="SMART" id="SM00348">
    <property type="entry name" value="IRF"/>
    <property type="match status" value="1"/>
</dbReference>
<dbReference type="PRINTS" id="PR00267">
    <property type="entry name" value="INTFRNREGFCT"/>
</dbReference>
<dbReference type="GO" id="GO:0045893">
    <property type="term" value="P:positive regulation of DNA-templated transcription"/>
    <property type="evidence" value="ECO:0007669"/>
    <property type="project" value="UniProtKB-ARBA"/>
</dbReference>
<organism evidence="3 4">
    <name type="scientific">Ciona savignyi</name>
    <name type="common">Pacific transparent sea squirt</name>
    <dbReference type="NCBI Taxonomy" id="51511"/>
    <lineage>
        <taxon>Eukaryota</taxon>
        <taxon>Metazoa</taxon>
        <taxon>Chordata</taxon>
        <taxon>Tunicata</taxon>
        <taxon>Ascidiacea</taxon>
        <taxon>Phlebobranchia</taxon>
        <taxon>Cionidae</taxon>
        <taxon>Ciona</taxon>
    </lineage>
</organism>
<dbReference type="GO" id="GO:0002376">
    <property type="term" value="P:immune system process"/>
    <property type="evidence" value="ECO:0007669"/>
    <property type="project" value="TreeGrafter"/>
</dbReference>
<dbReference type="GO" id="GO:0000978">
    <property type="term" value="F:RNA polymerase II cis-regulatory region sequence-specific DNA binding"/>
    <property type="evidence" value="ECO:0007669"/>
    <property type="project" value="TreeGrafter"/>
</dbReference>
<accession>H2ZQ83</accession>
<dbReference type="HOGENOM" id="CLU_513818_0_0_1"/>
<dbReference type="InterPro" id="IPR017855">
    <property type="entry name" value="SMAD-like_dom_sf"/>
</dbReference>
<dbReference type="SMART" id="SM01243">
    <property type="entry name" value="IRF-3"/>
    <property type="match status" value="1"/>
</dbReference>
<proteinExistence type="predicted"/>
<evidence type="ECO:0000313" key="4">
    <source>
        <dbReference type="Proteomes" id="UP000007875"/>
    </source>
</evidence>
<dbReference type="CDD" id="cd00103">
    <property type="entry name" value="IRF"/>
    <property type="match status" value="1"/>
</dbReference>
<protein>
    <recommendedName>
        <fullName evidence="2">IRF tryptophan pentad repeat domain-containing protein</fullName>
    </recommendedName>
</protein>
<dbReference type="SUPFAM" id="SSF46785">
    <property type="entry name" value="Winged helix' DNA-binding domain"/>
    <property type="match status" value="1"/>
</dbReference>
<keyword evidence="4" id="KW-1185">Reference proteome</keyword>
<dbReference type="InterPro" id="IPR008984">
    <property type="entry name" value="SMAD_FHA_dom_sf"/>
</dbReference>
<reference evidence="4" key="1">
    <citation type="submission" date="2003-08" db="EMBL/GenBank/DDBJ databases">
        <authorList>
            <person name="Birren B."/>
            <person name="Nusbaum C."/>
            <person name="Abebe A."/>
            <person name="Abouelleil A."/>
            <person name="Adekoya E."/>
            <person name="Ait-zahra M."/>
            <person name="Allen N."/>
            <person name="Allen T."/>
            <person name="An P."/>
            <person name="Anderson M."/>
            <person name="Anderson S."/>
            <person name="Arachchi H."/>
            <person name="Armbruster J."/>
            <person name="Bachantsang P."/>
            <person name="Baldwin J."/>
            <person name="Barry A."/>
            <person name="Bayul T."/>
            <person name="Blitshsteyn B."/>
            <person name="Bloom T."/>
            <person name="Blye J."/>
            <person name="Boguslavskiy L."/>
            <person name="Borowsky M."/>
            <person name="Boukhgalter B."/>
            <person name="Brunache A."/>
            <person name="Butler J."/>
            <person name="Calixte N."/>
            <person name="Calvo S."/>
            <person name="Camarata J."/>
            <person name="Campo K."/>
            <person name="Chang J."/>
            <person name="Cheshatsang Y."/>
            <person name="Citroen M."/>
            <person name="Collymore A."/>
            <person name="Considine T."/>
            <person name="Cook A."/>
            <person name="Cooke P."/>
            <person name="Corum B."/>
            <person name="Cuomo C."/>
            <person name="David R."/>
            <person name="Dawoe T."/>
            <person name="Degray S."/>
            <person name="Dodge S."/>
            <person name="Dooley K."/>
            <person name="Dorje P."/>
            <person name="Dorjee K."/>
            <person name="Dorris L."/>
            <person name="Duffey N."/>
            <person name="Dupes A."/>
            <person name="Elkins T."/>
            <person name="Engels R."/>
            <person name="Erickson J."/>
            <person name="Farina A."/>
            <person name="Faro S."/>
            <person name="Ferreira P."/>
            <person name="Fischer H."/>
            <person name="Fitzgerald M."/>
            <person name="Foley K."/>
            <person name="Gage D."/>
            <person name="Galagan J."/>
            <person name="Gearin G."/>
            <person name="Gnerre S."/>
            <person name="Gnirke A."/>
            <person name="Goyette A."/>
            <person name="Graham J."/>
            <person name="Grandbois E."/>
            <person name="Gyaltsen K."/>
            <person name="Hafez N."/>
            <person name="Hagopian D."/>
            <person name="Hagos B."/>
            <person name="Hall J."/>
            <person name="Hatcher B."/>
            <person name="Heller A."/>
            <person name="Higgins H."/>
            <person name="Honan T."/>
            <person name="Horn A."/>
            <person name="Houde N."/>
            <person name="Hughes L."/>
            <person name="Hulme W."/>
            <person name="Husby E."/>
            <person name="Iliev I."/>
            <person name="Jaffe D."/>
            <person name="Jones C."/>
            <person name="Kamal M."/>
            <person name="Kamat A."/>
            <person name="Kamvysselis M."/>
            <person name="Karlsson E."/>
            <person name="Kells C."/>
            <person name="Kieu A."/>
            <person name="Kisner P."/>
            <person name="Kodira C."/>
            <person name="Kulbokas E."/>
            <person name="Labutti K."/>
            <person name="Lama D."/>
            <person name="Landers T."/>
            <person name="Leger J."/>
            <person name="Levine S."/>
            <person name="Lewis D."/>
            <person name="Lewis T."/>
            <person name="Lindblad-toh K."/>
            <person name="Liu X."/>
            <person name="Lokyitsang T."/>
            <person name="Lokyitsang Y."/>
            <person name="Lucien O."/>
            <person name="Lui A."/>
            <person name="Ma L.J."/>
            <person name="Mabbitt R."/>
            <person name="Macdonald J."/>
            <person name="Maclean C."/>
            <person name="Major J."/>
            <person name="Manning J."/>
            <person name="Marabella R."/>
            <person name="Maru K."/>
            <person name="Matthews C."/>
            <person name="Mauceli E."/>
            <person name="Mccarthy M."/>
            <person name="Mcdonough S."/>
            <person name="Mcghee T."/>
            <person name="Meldrim J."/>
            <person name="Meneus L."/>
            <person name="Mesirov J."/>
            <person name="Mihalev A."/>
            <person name="Mihova T."/>
            <person name="Mikkelsen T."/>
            <person name="Mlenga V."/>
            <person name="Moru K."/>
            <person name="Mozes J."/>
            <person name="Mulrain L."/>
            <person name="Munson G."/>
            <person name="Naylor J."/>
            <person name="Newes C."/>
            <person name="Nguyen C."/>
            <person name="Nguyen N."/>
            <person name="Nguyen T."/>
            <person name="Nicol R."/>
            <person name="Nielsen C."/>
            <person name="Nizzari M."/>
            <person name="Norbu C."/>
            <person name="Norbu N."/>
            <person name="O'donnell P."/>
            <person name="Okoawo O."/>
            <person name="O'leary S."/>
            <person name="Omotosho B."/>
            <person name="O'neill K."/>
            <person name="Osman S."/>
            <person name="Parker S."/>
            <person name="Perrin D."/>
            <person name="Phunkhang P."/>
            <person name="Piqani B."/>
            <person name="Purcell S."/>
            <person name="Rachupka T."/>
            <person name="Ramasamy U."/>
            <person name="Rameau R."/>
            <person name="Ray V."/>
            <person name="Raymond C."/>
            <person name="Retta R."/>
            <person name="Richardson S."/>
            <person name="Rise C."/>
            <person name="Rodriguez J."/>
            <person name="Rogers J."/>
            <person name="Rogov P."/>
            <person name="Rutman M."/>
            <person name="Schupbach R."/>
            <person name="Seaman C."/>
            <person name="Settipalli S."/>
            <person name="Sharpe T."/>
            <person name="Sheridan J."/>
            <person name="Sherpa N."/>
            <person name="Shi J."/>
            <person name="Smirnov S."/>
            <person name="Smith C."/>
            <person name="Sougnez C."/>
            <person name="Spencer B."/>
            <person name="Stalker J."/>
            <person name="Stange-thomann N."/>
            <person name="Stavropoulos S."/>
            <person name="Stetson K."/>
            <person name="Stone C."/>
            <person name="Stone S."/>
            <person name="Stubbs M."/>
            <person name="Talamas J."/>
            <person name="Tchuinga P."/>
            <person name="Tenzing P."/>
            <person name="Tesfaye S."/>
            <person name="Theodore J."/>
            <person name="Thoulutsang Y."/>
            <person name="Topham K."/>
            <person name="Towey S."/>
            <person name="Tsamla T."/>
            <person name="Tsomo N."/>
            <person name="Vallee D."/>
            <person name="Vassiliev H."/>
            <person name="Venkataraman V."/>
            <person name="Vinson J."/>
            <person name="Vo A."/>
            <person name="Wade C."/>
            <person name="Wang S."/>
            <person name="Wangchuk T."/>
            <person name="Wangdi T."/>
            <person name="Whittaker C."/>
            <person name="Wilkinson J."/>
            <person name="Wu Y."/>
            <person name="Wyman D."/>
            <person name="Yadav S."/>
            <person name="Yang S."/>
            <person name="Yang X."/>
            <person name="Yeager S."/>
            <person name="Yee E."/>
            <person name="Young G."/>
            <person name="Zainoun J."/>
            <person name="Zembeck L."/>
            <person name="Zimmer A."/>
            <person name="Zody M."/>
            <person name="Lander E."/>
        </authorList>
    </citation>
    <scope>NUCLEOTIDE SEQUENCE [LARGE SCALE GENOMIC DNA]</scope>
</reference>
<dbReference type="OMA" id="WEKHCEI"/>
<dbReference type="InterPro" id="IPR001346">
    <property type="entry name" value="Interferon_reg_fact_DNA-bd_dom"/>
</dbReference>
<dbReference type="Gene3D" id="2.60.200.10">
    <property type="match status" value="1"/>
</dbReference>
<dbReference type="Gene3D" id="1.10.10.10">
    <property type="entry name" value="Winged helix-like DNA-binding domain superfamily/Winged helix DNA-binding domain"/>
    <property type="match status" value="1"/>
</dbReference>
<dbReference type="PANTHER" id="PTHR11949">
    <property type="entry name" value="INTERFERON REGULATORY FACTOR"/>
    <property type="match status" value="1"/>
</dbReference>
<dbReference type="InterPro" id="IPR036390">
    <property type="entry name" value="WH_DNA-bd_sf"/>
</dbReference>
<dbReference type="Ensembl" id="ENSCSAVT00000019962.1">
    <property type="protein sequence ID" value="ENSCSAVP00000019749.1"/>
    <property type="gene ID" value="ENSCSAVG00000011584.1"/>
</dbReference>
<dbReference type="Proteomes" id="UP000007875">
    <property type="component" value="Unassembled WGS sequence"/>
</dbReference>
<dbReference type="AlphaFoldDB" id="H2ZQ83"/>
<dbReference type="Pfam" id="PF00605">
    <property type="entry name" value="IRF"/>
    <property type="match status" value="1"/>
</dbReference>
<dbReference type="FunFam" id="1.10.10.10:FF:000831">
    <property type="entry name" value="Interferon regulatory factor like protein"/>
    <property type="match status" value="1"/>
</dbReference>
<evidence type="ECO:0000313" key="3">
    <source>
        <dbReference type="Ensembl" id="ENSCSAVP00000019749.1"/>
    </source>
</evidence>